<sequence>MCSTKCTTCYLSLLLLNCLFQYLIAHPASQNSEPISSLNVPTENILVNATKRLSMAMDSLKVVDQSTEGLKPQPSTRRSQKKEPRIRATPTTTTTTSKCGLVHSY</sequence>
<evidence type="ECO:0000313" key="4">
    <source>
        <dbReference type="RefSeq" id="XP_026684939.1"/>
    </source>
</evidence>
<proteinExistence type="predicted"/>
<protein>
    <submittedName>
        <fullName evidence="4">Uncharacterized protein LOC113470588</fullName>
    </submittedName>
</protein>
<name>A0A3Q0J8Z6_DIACI</name>
<evidence type="ECO:0000256" key="2">
    <source>
        <dbReference type="SAM" id="SignalP"/>
    </source>
</evidence>
<dbReference type="RefSeq" id="XP_026684939.1">
    <property type="nucleotide sequence ID" value="XM_026829138.1"/>
</dbReference>
<dbReference type="GeneID" id="113470588"/>
<feature type="region of interest" description="Disordered" evidence="1">
    <location>
        <begin position="64"/>
        <end position="105"/>
    </location>
</feature>
<dbReference type="PaxDb" id="121845-A0A3Q0J8Z6"/>
<evidence type="ECO:0000313" key="3">
    <source>
        <dbReference type="Proteomes" id="UP000079169"/>
    </source>
</evidence>
<dbReference type="KEGG" id="dci:113470588"/>
<keyword evidence="3" id="KW-1185">Reference proteome</keyword>
<dbReference type="Proteomes" id="UP000079169">
    <property type="component" value="Unplaced"/>
</dbReference>
<gene>
    <name evidence="4" type="primary">LOC113470588</name>
</gene>
<keyword evidence="2" id="KW-0732">Signal</keyword>
<evidence type="ECO:0000256" key="1">
    <source>
        <dbReference type="SAM" id="MobiDB-lite"/>
    </source>
</evidence>
<dbReference type="AlphaFoldDB" id="A0A3Q0J8Z6"/>
<reference evidence="4" key="1">
    <citation type="submission" date="2025-08" db="UniProtKB">
        <authorList>
            <consortium name="RefSeq"/>
        </authorList>
    </citation>
    <scope>IDENTIFICATION</scope>
</reference>
<feature type="signal peptide" evidence="2">
    <location>
        <begin position="1"/>
        <end position="25"/>
    </location>
</feature>
<feature type="compositionally biased region" description="Polar residues" evidence="1">
    <location>
        <begin position="64"/>
        <end position="77"/>
    </location>
</feature>
<organism evidence="3 4">
    <name type="scientific">Diaphorina citri</name>
    <name type="common">Asian citrus psyllid</name>
    <dbReference type="NCBI Taxonomy" id="121845"/>
    <lineage>
        <taxon>Eukaryota</taxon>
        <taxon>Metazoa</taxon>
        <taxon>Ecdysozoa</taxon>
        <taxon>Arthropoda</taxon>
        <taxon>Hexapoda</taxon>
        <taxon>Insecta</taxon>
        <taxon>Pterygota</taxon>
        <taxon>Neoptera</taxon>
        <taxon>Paraneoptera</taxon>
        <taxon>Hemiptera</taxon>
        <taxon>Sternorrhyncha</taxon>
        <taxon>Psylloidea</taxon>
        <taxon>Psyllidae</taxon>
        <taxon>Diaphorininae</taxon>
        <taxon>Diaphorina</taxon>
    </lineage>
</organism>
<accession>A0A3Q0J8Z6</accession>
<feature type="chain" id="PRO_5018062113" evidence="2">
    <location>
        <begin position="26"/>
        <end position="105"/>
    </location>
</feature>